<evidence type="ECO:0000256" key="2">
    <source>
        <dbReference type="ARBA" id="ARBA00023015"/>
    </source>
</evidence>
<dbReference type="PANTHER" id="PTHR43133">
    <property type="entry name" value="RNA POLYMERASE ECF-TYPE SIGMA FACTO"/>
    <property type="match status" value="1"/>
</dbReference>
<evidence type="ECO:0000313" key="7">
    <source>
        <dbReference type="Proteomes" id="UP000198963"/>
    </source>
</evidence>
<protein>
    <submittedName>
        <fullName evidence="6">RNA polymerase sigma-70 factor, ECF subfamily</fullName>
    </submittedName>
</protein>
<dbReference type="InterPro" id="IPR036388">
    <property type="entry name" value="WH-like_DNA-bd_sf"/>
</dbReference>
<reference evidence="6 7" key="1">
    <citation type="submission" date="2016-10" db="EMBL/GenBank/DDBJ databases">
        <authorList>
            <person name="Varghese N."/>
            <person name="Submissions S."/>
        </authorList>
    </citation>
    <scope>NUCLEOTIDE SEQUENCE [LARGE SCALE GENOMIC DNA]</scope>
    <source>
        <strain evidence="6 7">RHA_55</strain>
    </source>
</reference>
<accession>A0A1H1RTV8</accession>
<evidence type="ECO:0000256" key="3">
    <source>
        <dbReference type="ARBA" id="ARBA00023082"/>
    </source>
</evidence>
<dbReference type="GO" id="GO:0003677">
    <property type="term" value="F:DNA binding"/>
    <property type="evidence" value="ECO:0007669"/>
    <property type="project" value="InterPro"/>
</dbReference>
<dbReference type="EMBL" id="LT629774">
    <property type="protein sequence ID" value="SDS38976.1"/>
    <property type="molecule type" value="Genomic_DNA"/>
</dbReference>
<evidence type="ECO:0000259" key="5">
    <source>
        <dbReference type="PROSITE" id="PS00622"/>
    </source>
</evidence>
<dbReference type="InterPro" id="IPR014284">
    <property type="entry name" value="RNA_pol_sigma-70_dom"/>
</dbReference>
<dbReference type="Proteomes" id="UP000198963">
    <property type="component" value="Chromosome I"/>
</dbReference>
<dbReference type="Gene3D" id="1.10.1740.10">
    <property type="match status" value="1"/>
</dbReference>
<sequence length="161" mass="18783">MYTKREFIRAIKENEGIIYKVARLYTNSTEDQKDVYQDIVYQLWKSYPSFKATSKISTWMYRVALNTAISNLKKEKRKGTRVSIDNFLLNKIDQVDTAMEERITLLYAHIKKLSIVEKGIILLHLEGKNYDEIATITGFTVTNIGTRLARIKNKLKSQIKK</sequence>
<evidence type="ECO:0000313" key="6">
    <source>
        <dbReference type="EMBL" id="SDS38976.1"/>
    </source>
</evidence>
<dbReference type="Gene3D" id="1.10.10.10">
    <property type="entry name" value="Winged helix-like DNA-binding domain superfamily/Winged helix DNA-binding domain"/>
    <property type="match status" value="1"/>
</dbReference>
<dbReference type="PANTHER" id="PTHR43133:SF45">
    <property type="entry name" value="RNA POLYMERASE ECF-TYPE SIGMA FACTOR"/>
    <property type="match status" value="1"/>
</dbReference>
<organism evidence="6 7">
    <name type="scientific">Winogradskyella sediminis</name>
    <dbReference type="NCBI Taxonomy" id="1382466"/>
    <lineage>
        <taxon>Bacteria</taxon>
        <taxon>Pseudomonadati</taxon>
        <taxon>Bacteroidota</taxon>
        <taxon>Flavobacteriia</taxon>
        <taxon>Flavobacteriales</taxon>
        <taxon>Flavobacteriaceae</taxon>
        <taxon>Winogradskyella</taxon>
    </lineage>
</organism>
<evidence type="ECO:0000256" key="4">
    <source>
        <dbReference type="ARBA" id="ARBA00023163"/>
    </source>
</evidence>
<dbReference type="GO" id="GO:0006352">
    <property type="term" value="P:DNA-templated transcription initiation"/>
    <property type="evidence" value="ECO:0007669"/>
    <property type="project" value="InterPro"/>
</dbReference>
<dbReference type="GO" id="GO:0016987">
    <property type="term" value="F:sigma factor activity"/>
    <property type="evidence" value="ECO:0007669"/>
    <property type="project" value="UniProtKB-KW"/>
</dbReference>
<dbReference type="Pfam" id="PF08281">
    <property type="entry name" value="Sigma70_r4_2"/>
    <property type="match status" value="1"/>
</dbReference>
<keyword evidence="4" id="KW-0804">Transcription</keyword>
<dbReference type="InterPro" id="IPR013324">
    <property type="entry name" value="RNA_pol_sigma_r3/r4-like"/>
</dbReference>
<dbReference type="InterPro" id="IPR039425">
    <property type="entry name" value="RNA_pol_sigma-70-like"/>
</dbReference>
<keyword evidence="7" id="KW-1185">Reference proteome</keyword>
<dbReference type="SUPFAM" id="SSF88659">
    <property type="entry name" value="Sigma3 and sigma4 domains of RNA polymerase sigma factors"/>
    <property type="match status" value="1"/>
</dbReference>
<dbReference type="InterPro" id="IPR000792">
    <property type="entry name" value="Tscrpt_reg_LuxR_C"/>
</dbReference>
<dbReference type="PROSITE" id="PS00622">
    <property type="entry name" value="HTH_LUXR_1"/>
    <property type="match status" value="1"/>
</dbReference>
<dbReference type="RefSeq" id="WP_092445769.1">
    <property type="nucleotide sequence ID" value="NZ_LT629774.1"/>
</dbReference>
<gene>
    <name evidence="6" type="ORF">SAMN04489797_1497</name>
</gene>
<dbReference type="InterPro" id="IPR007627">
    <property type="entry name" value="RNA_pol_sigma70_r2"/>
</dbReference>
<dbReference type="AlphaFoldDB" id="A0A1H1RTV8"/>
<dbReference type="InterPro" id="IPR013249">
    <property type="entry name" value="RNA_pol_sigma70_r4_t2"/>
</dbReference>
<evidence type="ECO:0000256" key="1">
    <source>
        <dbReference type="ARBA" id="ARBA00010641"/>
    </source>
</evidence>
<dbReference type="InterPro" id="IPR013325">
    <property type="entry name" value="RNA_pol_sigma_r2"/>
</dbReference>
<name>A0A1H1RTV8_9FLAO</name>
<keyword evidence="2" id="KW-0805">Transcription regulation</keyword>
<dbReference type="Pfam" id="PF04542">
    <property type="entry name" value="Sigma70_r2"/>
    <property type="match status" value="1"/>
</dbReference>
<comment type="similarity">
    <text evidence="1">Belongs to the sigma-70 factor family. ECF subfamily.</text>
</comment>
<dbReference type="STRING" id="1249933.SAMN04489797_1497"/>
<dbReference type="NCBIfam" id="TIGR02937">
    <property type="entry name" value="sigma70-ECF"/>
    <property type="match status" value="1"/>
</dbReference>
<keyword evidence="3" id="KW-0731">Sigma factor</keyword>
<proteinExistence type="inferred from homology"/>
<dbReference type="SUPFAM" id="SSF88946">
    <property type="entry name" value="Sigma2 domain of RNA polymerase sigma factors"/>
    <property type="match status" value="1"/>
</dbReference>
<feature type="domain" description="HTH luxR-type" evidence="5">
    <location>
        <begin position="127"/>
        <end position="154"/>
    </location>
</feature>